<organism evidence="2 3">
    <name type="scientific">Ogataea haglerorum</name>
    <dbReference type="NCBI Taxonomy" id="1937702"/>
    <lineage>
        <taxon>Eukaryota</taxon>
        <taxon>Fungi</taxon>
        <taxon>Dikarya</taxon>
        <taxon>Ascomycota</taxon>
        <taxon>Saccharomycotina</taxon>
        <taxon>Pichiomycetes</taxon>
        <taxon>Pichiales</taxon>
        <taxon>Pichiaceae</taxon>
        <taxon>Ogataea</taxon>
    </lineage>
</organism>
<feature type="compositionally biased region" description="Basic and acidic residues" evidence="1">
    <location>
        <begin position="57"/>
        <end position="67"/>
    </location>
</feature>
<sequence length="163" mass="18188">MMKELLSNVNTGIELTAQDDTNPSEIPPAMVNKDGNGVSLPSLVEVVQSEPGDDCGEETRKSEEIFPRAENFSIPDRRTAFSARGAQSRVEVGAHRDKDGQGSLQTPQPQPLLNPRLFELWYKSEIRPNGFLRHGQEAAIGWHKGLEVNRRGDRDAMKPLRQE</sequence>
<feature type="compositionally biased region" description="Polar residues" evidence="1">
    <location>
        <begin position="7"/>
        <end position="24"/>
    </location>
</feature>
<feature type="compositionally biased region" description="Low complexity" evidence="1">
    <location>
        <begin position="101"/>
        <end position="111"/>
    </location>
</feature>
<name>A0ABQ7RBA9_9ASCO</name>
<protein>
    <submittedName>
        <fullName evidence="2">Uncharacterized protein</fullName>
    </submittedName>
</protein>
<accession>A0ABQ7RBA9</accession>
<keyword evidence="3" id="KW-1185">Reference proteome</keyword>
<gene>
    <name evidence="2" type="ORF">KL946_004361</name>
</gene>
<dbReference type="Proteomes" id="UP000697297">
    <property type="component" value="Unassembled WGS sequence"/>
</dbReference>
<comment type="caution">
    <text evidence="2">The sequence shown here is derived from an EMBL/GenBank/DDBJ whole genome shotgun (WGS) entry which is preliminary data.</text>
</comment>
<proteinExistence type="predicted"/>
<evidence type="ECO:0000313" key="3">
    <source>
        <dbReference type="Proteomes" id="UP000697297"/>
    </source>
</evidence>
<evidence type="ECO:0000313" key="2">
    <source>
        <dbReference type="EMBL" id="KAG7762620.1"/>
    </source>
</evidence>
<dbReference type="EMBL" id="JAHLUN010000013">
    <property type="protein sequence ID" value="KAG7762620.1"/>
    <property type="molecule type" value="Genomic_DNA"/>
</dbReference>
<evidence type="ECO:0000256" key="1">
    <source>
        <dbReference type="SAM" id="MobiDB-lite"/>
    </source>
</evidence>
<feature type="region of interest" description="Disordered" evidence="1">
    <location>
        <begin position="1"/>
        <end position="111"/>
    </location>
</feature>
<reference evidence="2 3" key="1">
    <citation type="journal article" date="2021" name="G3 (Bethesda)">
        <title>Genomic diversity, chromosomal rearrangements, and interspecies hybridization in the ogataea polymorpha species complex.</title>
        <authorList>
            <person name="Hanson S.J."/>
            <person name="Cinneide E.O."/>
            <person name="Salzberg L.I."/>
            <person name="Wolfe K.H."/>
            <person name="McGowan J."/>
            <person name="Fitzpatrick D.A."/>
            <person name="Matlin K."/>
        </authorList>
    </citation>
    <scope>NUCLEOTIDE SEQUENCE [LARGE SCALE GENOMIC DNA]</scope>
    <source>
        <strain evidence="2">81-436-3</strain>
    </source>
</reference>